<dbReference type="Proteomes" id="UP000789405">
    <property type="component" value="Unassembled WGS sequence"/>
</dbReference>
<gene>
    <name evidence="1" type="ORF">DERYTH_LOCUS26246</name>
</gene>
<keyword evidence="2" id="KW-1185">Reference proteome</keyword>
<reference evidence="1" key="1">
    <citation type="submission" date="2021-06" db="EMBL/GenBank/DDBJ databases">
        <authorList>
            <person name="Kallberg Y."/>
            <person name="Tangrot J."/>
            <person name="Rosling A."/>
        </authorList>
    </citation>
    <scope>NUCLEOTIDE SEQUENCE</scope>
    <source>
        <strain evidence="1">MA453B</strain>
    </source>
</reference>
<organism evidence="1 2">
    <name type="scientific">Dentiscutata erythropus</name>
    <dbReference type="NCBI Taxonomy" id="1348616"/>
    <lineage>
        <taxon>Eukaryota</taxon>
        <taxon>Fungi</taxon>
        <taxon>Fungi incertae sedis</taxon>
        <taxon>Mucoromycota</taxon>
        <taxon>Glomeromycotina</taxon>
        <taxon>Glomeromycetes</taxon>
        <taxon>Diversisporales</taxon>
        <taxon>Gigasporaceae</taxon>
        <taxon>Dentiscutata</taxon>
    </lineage>
</organism>
<proteinExistence type="predicted"/>
<evidence type="ECO:0000313" key="1">
    <source>
        <dbReference type="EMBL" id="CAG8816208.1"/>
    </source>
</evidence>
<accession>A0A9N9KB14</accession>
<dbReference type="EMBL" id="CAJVPY010053603">
    <property type="protein sequence ID" value="CAG8816208.1"/>
    <property type="molecule type" value="Genomic_DNA"/>
</dbReference>
<comment type="caution">
    <text evidence="1">The sequence shown here is derived from an EMBL/GenBank/DDBJ whole genome shotgun (WGS) entry which is preliminary data.</text>
</comment>
<sequence length="60" mass="7139">CELEPYRKKIEYLLSLELIVKMEKDQRRENAQKLLNKYKQAISEPSHKESVETQMTSELA</sequence>
<feature type="non-terminal residue" evidence="1">
    <location>
        <position position="60"/>
    </location>
</feature>
<protein>
    <submittedName>
        <fullName evidence="1">17910_t:CDS:1</fullName>
    </submittedName>
</protein>
<dbReference type="AlphaFoldDB" id="A0A9N9KB14"/>
<name>A0A9N9KB14_9GLOM</name>
<evidence type="ECO:0000313" key="2">
    <source>
        <dbReference type="Proteomes" id="UP000789405"/>
    </source>
</evidence>